<dbReference type="InterPro" id="IPR013783">
    <property type="entry name" value="Ig-like_fold"/>
</dbReference>
<dbReference type="Gene3D" id="2.60.40.10">
    <property type="entry name" value="Immunoglobulins"/>
    <property type="match status" value="3"/>
</dbReference>
<dbReference type="PANTHER" id="PTHR10343">
    <property type="entry name" value="5'-AMP-ACTIVATED PROTEIN KINASE , BETA SUBUNIT"/>
    <property type="match status" value="1"/>
</dbReference>
<feature type="signal peptide" evidence="2">
    <location>
        <begin position="1"/>
        <end position="28"/>
    </location>
</feature>
<evidence type="ECO:0000256" key="2">
    <source>
        <dbReference type="SAM" id="SignalP"/>
    </source>
</evidence>
<evidence type="ECO:0000313" key="5">
    <source>
        <dbReference type="Proteomes" id="UP000739538"/>
    </source>
</evidence>
<comment type="caution">
    <text evidence="4">The sequence shown here is derived from an EMBL/GenBank/DDBJ whole genome shotgun (WGS) entry which is preliminary data.</text>
</comment>
<name>A0A956SDI0_UNCEI</name>
<keyword evidence="2" id="KW-0732">Signal</keyword>
<dbReference type="SUPFAM" id="SSF81296">
    <property type="entry name" value="E set domains"/>
    <property type="match status" value="3"/>
</dbReference>
<dbReference type="PANTHER" id="PTHR10343:SF84">
    <property type="entry name" value="5'-AMP-ACTIVATED PROTEIN KINASE SUBUNIT BETA-1"/>
    <property type="match status" value="1"/>
</dbReference>
<proteinExistence type="inferred from homology"/>
<evidence type="ECO:0000313" key="4">
    <source>
        <dbReference type="EMBL" id="MCA9756500.1"/>
    </source>
</evidence>
<reference evidence="4" key="1">
    <citation type="submission" date="2020-04" db="EMBL/GenBank/DDBJ databases">
        <authorList>
            <person name="Zhang T."/>
        </authorList>
    </citation>
    <scope>NUCLEOTIDE SEQUENCE</scope>
    <source>
        <strain evidence="4">HKST-UBA02</strain>
    </source>
</reference>
<feature type="chain" id="PRO_5038051434" description="AMP-activated protein kinase glycogen-binding domain-containing protein" evidence="2">
    <location>
        <begin position="29"/>
        <end position="345"/>
    </location>
</feature>
<dbReference type="InterPro" id="IPR032640">
    <property type="entry name" value="AMPK1_CBM"/>
</dbReference>
<dbReference type="Pfam" id="PF16561">
    <property type="entry name" value="AMPK1_CBM"/>
    <property type="match status" value="3"/>
</dbReference>
<organism evidence="4 5">
    <name type="scientific">Eiseniibacteriota bacterium</name>
    <dbReference type="NCBI Taxonomy" id="2212470"/>
    <lineage>
        <taxon>Bacteria</taxon>
        <taxon>Candidatus Eiseniibacteriota</taxon>
    </lineage>
</organism>
<evidence type="ECO:0000256" key="1">
    <source>
        <dbReference type="ARBA" id="ARBA00010926"/>
    </source>
</evidence>
<dbReference type="InterPro" id="IPR014756">
    <property type="entry name" value="Ig_E-set"/>
</dbReference>
<dbReference type="EMBL" id="JAGQHS010000055">
    <property type="protein sequence ID" value="MCA9756500.1"/>
    <property type="molecule type" value="Genomic_DNA"/>
</dbReference>
<dbReference type="CDD" id="cd07184">
    <property type="entry name" value="E_set_Isoamylase_like_N"/>
    <property type="match status" value="2"/>
</dbReference>
<dbReference type="CDD" id="cd02859">
    <property type="entry name" value="E_set_AMPKbeta_like_N"/>
    <property type="match status" value="1"/>
</dbReference>
<evidence type="ECO:0000259" key="3">
    <source>
        <dbReference type="Pfam" id="PF16561"/>
    </source>
</evidence>
<accession>A0A956SDI0</accession>
<dbReference type="AlphaFoldDB" id="A0A956SDI0"/>
<reference evidence="4" key="2">
    <citation type="journal article" date="2021" name="Microbiome">
        <title>Successional dynamics and alternative stable states in a saline activated sludge microbial community over 9 years.</title>
        <authorList>
            <person name="Wang Y."/>
            <person name="Ye J."/>
            <person name="Ju F."/>
            <person name="Liu L."/>
            <person name="Boyd J.A."/>
            <person name="Deng Y."/>
            <person name="Parks D.H."/>
            <person name="Jiang X."/>
            <person name="Yin X."/>
            <person name="Woodcroft B.J."/>
            <person name="Tyson G.W."/>
            <person name="Hugenholtz P."/>
            <person name="Polz M.F."/>
            <person name="Zhang T."/>
        </authorList>
    </citation>
    <scope>NUCLEOTIDE SEQUENCE</scope>
    <source>
        <strain evidence="4">HKST-UBA02</strain>
    </source>
</reference>
<feature type="domain" description="AMP-activated protein kinase glycogen-binding" evidence="3">
    <location>
        <begin position="256"/>
        <end position="320"/>
    </location>
</feature>
<sequence>MLSAASTMLLAVLLAAILSAFLPSPSHATEVVFRFAPGDGVLSVTVAGYFNEWSTSATPLEDKDGDGVWETTVDLTPGRHPYKFVVDGSEWLTDGSASEYEDDGFGGKNSVLVVGDSRLLVDGVRATIASDGSVTPEETAVRFRYRPGDDARTVSVAGTFNGWSTSATPMEDRDGNGVFETVFRLPPGRQAYKFVVDGSNWITDETASAFEDDGFGGLNSIVDIGTAPMVVGEPAQGDDASRTIGPIVTFRFVPKRRVNAVSVAGTFNEWNAGTHLLSPVAMDKPGDTVWETRFRLAPGEYEYEFVVDGDEWITDPCARSRREDGFGGFAGEVVIGSEDILVGCR</sequence>
<dbReference type="InterPro" id="IPR050827">
    <property type="entry name" value="CRP1_MDG1_kinase"/>
</dbReference>
<gene>
    <name evidence="4" type="ORF">KDA27_11915</name>
</gene>
<protein>
    <recommendedName>
        <fullName evidence="3">AMP-activated protein kinase glycogen-binding domain-containing protein</fullName>
    </recommendedName>
</protein>
<feature type="domain" description="AMP-activated protein kinase glycogen-binding" evidence="3">
    <location>
        <begin position="143"/>
        <end position="225"/>
    </location>
</feature>
<comment type="similarity">
    <text evidence="1">Belongs to the 5'-AMP-activated protein kinase beta subunit family.</text>
</comment>
<feature type="domain" description="AMP-activated protein kinase glycogen-binding" evidence="3">
    <location>
        <begin position="41"/>
        <end position="115"/>
    </location>
</feature>
<dbReference type="Proteomes" id="UP000739538">
    <property type="component" value="Unassembled WGS sequence"/>
</dbReference>